<comment type="subcellular location">
    <subcellularLocation>
        <location evidence="1">Cell membrane</location>
        <topology evidence="1">Multi-pass membrane protein</topology>
    </subcellularLocation>
</comment>
<dbReference type="Proteomes" id="UP000322165">
    <property type="component" value="Unassembled WGS sequence"/>
</dbReference>
<organism evidence="11 12">
    <name type="scientific">Arenimonas fontis</name>
    <dbReference type="NCBI Taxonomy" id="2608255"/>
    <lineage>
        <taxon>Bacteria</taxon>
        <taxon>Pseudomonadati</taxon>
        <taxon>Pseudomonadota</taxon>
        <taxon>Gammaproteobacteria</taxon>
        <taxon>Lysobacterales</taxon>
        <taxon>Lysobacteraceae</taxon>
        <taxon>Arenimonas</taxon>
    </lineage>
</organism>
<feature type="transmembrane region" description="Helical" evidence="9">
    <location>
        <begin position="119"/>
        <end position="144"/>
    </location>
</feature>
<evidence type="ECO:0000256" key="9">
    <source>
        <dbReference type="SAM" id="Phobius"/>
    </source>
</evidence>
<dbReference type="EMBL" id="VUOD01000003">
    <property type="protein sequence ID" value="KAA2285379.1"/>
    <property type="molecule type" value="Genomic_DNA"/>
</dbReference>
<evidence type="ECO:0000259" key="10">
    <source>
        <dbReference type="Pfam" id="PF01061"/>
    </source>
</evidence>
<keyword evidence="7" id="KW-0625">Polysaccharide transport</keyword>
<feature type="transmembrane region" description="Helical" evidence="9">
    <location>
        <begin position="78"/>
        <end position="99"/>
    </location>
</feature>
<keyword evidence="3" id="KW-0813">Transport</keyword>
<feature type="transmembrane region" description="Helical" evidence="9">
    <location>
        <begin position="186"/>
        <end position="205"/>
    </location>
</feature>
<keyword evidence="6 9" id="KW-1133">Transmembrane helix</keyword>
<dbReference type="AlphaFoldDB" id="A0A5B2ZBE4"/>
<keyword evidence="5 9" id="KW-0812">Transmembrane</keyword>
<evidence type="ECO:0000256" key="5">
    <source>
        <dbReference type="ARBA" id="ARBA00022692"/>
    </source>
</evidence>
<evidence type="ECO:0000256" key="4">
    <source>
        <dbReference type="ARBA" id="ARBA00022475"/>
    </source>
</evidence>
<evidence type="ECO:0000256" key="8">
    <source>
        <dbReference type="ARBA" id="ARBA00023136"/>
    </source>
</evidence>
<sequence length="273" mass="30880">MNAGGTYRSDQGPALLAHLWQSLRRPEYWAYSSWLEITTKYRRTSLGLLWLALPVALFVLVLGNVYSHLMSYPLERYLPYLAVGYVTWRFMIQVVTDVAGALPSHKANIMEGRIRLTDFILVSFSKAFFHLFFGGAVVVAVLMWSPETHLGHLWTLLLSFPLLLLNLGWIAVCIALIGARFRDTQELIGAVLMLGFLLTPILWQVDRFPPDTLRGSLVRFNPAFHLLEVVRAPLLGGHPETASILVVCLLAAAGWALTILLYRRYARYVPLWV</sequence>
<comment type="similarity">
    <text evidence="2">Belongs to the ABC-2 integral membrane protein family.</text>
</comment>
<feature type="transmembrane region" description="Helical" evidence="9">
    <location>
        <begin position="156"/>
        <end position="179"/>
    </location>
</feature>
<dbReference type="PANTHER" id="PTHR30413">
    <property type="entry name" value="INNER MEMBRANE TRANSPORT PERMEASE"/>
    <property type="match status" value="1"/>
</dbReference>
<dbReference type="Pfam" id="PF01061">
    <property type="entry name" value="ABC2_membrane"/>
    <property type="match status" value="1"/>
</dbReference>
<evidence type="ECO:0000313" key="11">
    <source>
        <dbReference type="EMBL" id="KAA2285379.1"/>
    </source>
</evidence>
<proteinExistence type="inferred from homology"/>
<evidence type="ECO:0000313" key="12">
    <source>
        <dbReference type="Proteomes" id="UP000322165"/>
    </source>
</evidence>
<dbReference type="GO" id="GO:0140359">
    <property type="term" value="F:ABC-type transporter activity"/>
    <property type="evidence" value="ECO:0007669"/>
    <property type="project" value="InterPro"/>
</dbReference>
<protein>
    <recommendedName>
        <fullName evidence="10">ABC-2 type transporter transmembrane domain-containing protein</fullName>
    </recommendedName>
</protein>
<keyword evidence="7" id="KW-0762">Sugar transport</keyword>
<dbReference type="RefSeq" id="WP_149860206.1">
    <property type="nucleotide sequence ID" value="NZ_VUOD01000003.1"/>
</dbReference>
<dbReference type="GO" id="GO:0015920">
    <property type="term" value="P:lipopolysaccharide transport"/>
    <property type="evidence" value="ECO:0007669"/>
    <property type="project" value="TreeGrafter"/>
</dbReference>
<keyword evidence="4" id="KW-1003">Cell membrane</keyword>
<keyword evidence="8 9" id="KW-0472">Membrane</keyword>
<comment type="caution">
    <text evidence="11">The sequence shown here is derived from an EMBL/GenBank/DDBJ whole genome shotgun (WGS) entry which is preliminary data.</text>
</comment>
<dbReference type="GO" id="GO:0005886">
    <property type="term" value="C:plasma membrane"/>
    <property type="evidence" value="ECO:0007669"/>
    <property type="project" value="UniProtKB-SubCell"/>
</dbReference>
<evidence type="ECO:0000256" key="7">
    <source>
        <dbReference type="ARBA" id="ARBA00023047"/>
    </source>
</evidence>
<feature type="transmembrane region" description="Helical" evidence="9">
    <location>
        <begin position="46"/>
        <end position="66"/>
    </location>
</feature>
<evidence type="ECO:0000256" key="3">
    <source>
        <dbReference type="ARBA" id="ARBA00022448"/>
    </source>
</evidence>
<keyword evidence="12" id="KW-1185">Reference proteome</keyword>
<feature type="transmembrane region" description="Helical" evidence="9">
    <location>
        <begin position="242"/>
        <end position="262"/>
    </location>
</feature>
<reference evidence="11 12" key="1">
    <citation type="submission" date="2019-09" db="EMBL/GenBank/DDBJ databases">
        <title>Arenimonas chukotkensis sp. nov., a bacterium isolated from Chukotka hot spring, Arctic region, Russia.</title>
        <authorList>
            <person name="Zayulina K.S."/>
            <person name="Prokofeva M.I."/>
            <person name="Elcheninov A.G."/>
            <person name="Novikov A."/>
            <person name="Kochetkova T.V."/>
            <person name="Kublanov I.V."/>
        </authorList>
    </citation>
    <scope>NUCLEOTIDE SEQUENCE [LARGE SCALE GENOMIC DNA]</scope>
    <source>
        <strain evidence="11 12">3729k</strain>
    </source>
</reference>
<dbReference type="PANTHER" id="PTHR30413:SF10">
    <property type="entry name" value="CAPSULE POLYSACCHARIDE EXPORT INNER-MEMBRANE PROTEIN CTRC"/>
    <property type="match status" value="1"/>
</dbReference>
<evidence type="ECO:0000256" key="6">
    <source>
        <dbReference type="ARBA" id="ARBA00022989"/>
    </source>
</evidence>
<gene>
    <name evidence="11" type="ORF">F0415_05540</name>
</gene>
<reference evidence="11 12" key="2">
    <citation type="submission" date="2019-09" db="EMBL/GenBank/DDBJ databases">
        <authorList>
            <person name="Mazur A."/>
        </authorList>
    </citation>
    <scope>NUCLEOTIDE SEQUENCE [LARGE SCALE GENOMIC DNA]</scope>
    <source>
        <strain evidence="11 12">3729k</strain>
    </source>
</reference>
<accession>A0A5B2ZBE4</accession>
<dbReference type="InterPro" id="IPR013525">
    <property type="entry name" value="ABC2_TM"/>
</dbReference>
<dbReference type="GO" id="GO:0015774">
    <property type="term" value="P:polysaccharide transport"/>
    <property type="evidence" value="ECO:0007669"/>
    <property type="project" value="UniProtKB-KW"/>
</dbReference>
<evidence type="ECO:0000256" key="1">
    <source>
        <dbReference type="ARBA" id="ARBA00004651"/>
    </source>
</evidence>
<name>A0A5B2ZBE4_9GAMM</name>
<feature type="domain" description="ABC-2 type transporter transmembrane" evidence="10">
    <location>
        <begin position="34"/>
        <end position="233"/>
    </location>
</feature>
<evidence type="ECO:0000256" key="2">
    <source>
        <dbReference type="ARBA" id="ARBA00007783"/>
    </source>
</evidence>